<accession>A0A0D3JU56</accession>
<feature type="region of interest" description="Disordered" evidence="1">
    <location>
        <begin position="264"/>
        <end position="303"/>
    </location>
</feature>
<dbReference type="GeneID" id="17272586"/>
<reference evidence="3" key="1">
    <citation type="journal article" date="2013" name="Nature">
        <title>Pan genome of the phytoplankton Emiliania underpins its global distribution.</title>
        <authorList>
            <person name="Read B.A."/>
            <person name="Kegel J."/>
            <person name="Klute M.J."/>
            <person name="Kuo A."/>
            <person name="Lefebvre S.C."/>
            <person name="Maumus F."/>
            <person name="Mayer C."/>
            <person name="Miller J."/>
            <person name="Monier A."/>
            <person name="Salamov A."/>
            <person name="Young J."/>
            <person name="Aguilar M."/>
            <person name="Claverie J.M."/>
            <person name="Frickenhaus S."/>
            <person name="Gonzalez K."/>
            <person name="Herman E.K."/>
            <person name="Lin Y.C."/>
            <person name="Napier J."/>
            <person name="Ogata H."/>
            <person name="Sarno A.F."/>
            <person name="Shmutz J."/>
            <person name="Schroeder D."/>
            <person name="de Vargas C."/>
            <person name="Verret F."/>
            <person name="von Dassow P."/>
            <person name="Valentin K."/>
            <person name="Van de Peer Y."/>
            <person name="Wheeler G."/>
            <person name="Dacks J.B."/>
            <person name="Delwiche C.F."/>
            <person name="Dyhrman S.T."/>
            <person name="Glockner G."/>
            <person name="John U."/>
            <person name="Richards T."/>
            <person name="Worden A.Z."/>
            <person name="Zhang X."/>
            <person name="Grigoriev I.V."/>
            <person name="Allen A.E."/>
            <person name="Bidle K."/>
            <person name="Borodovsky M."/>
            <person name="Bowler C."/>
            <person name="Brownlee C."/>
            <person name="Cock J.M."/>
            <person name="Elias M."/>
            <person name="Gladyshev V.N."/>
            <person name="Groth M."/>
            <person name="Guda C."/>
            <person name="Hadaegh A."/>
            <person name="Iglesias-Rodriguez M.D."/>
            <person name="Jenkins J."/>
            <person name="Jones B.M."/>
            <person name="Lawson T."/>
            <person name="Leese F."/>
            <person name="Lindquist E."/>
            <person name="Lobanov A."/>
            <person name="Lomsadze A."/>
            <person name="Malik S.B."/>
            <person name="Marsh M.E."/>
            <person name="Mackinder L."/>
            <person name="Mock T."/>
            <person name="Mueller-Roeber B."/>
            <person name="Pagarete A."/>
            <person name="Parker M."/>
            <person name="Probert I."/>
            <person name="Quesneville H."/>
            <person name="Raines C."/>
            <person name="Rensing S.A."/>
            <person name="Riano-Pachon D.M."/>
            <person name="Richier S."/>
            <person name="Rokitta S."/>
            <person name="Shiraiwa Y."/>
            <person name="Soanes D.M."/>
            <person name="van der Giezen M."/>
            <person name="Wahlund T.M."/>
            <person name="Williams B."/>
            <person name="Wilson W."/>
            <person name="Wolfe G."/>
            <person name="Wurch L.L."/>
        </authorList>
    </citation>
    <scope>NUCLEOTIDE SEQUENCE</scope>
</reference>
<reference evidence="2" key="2">
    <citation type="submission" date="2024-10" db="UniProtKB">
        <authorList>
            <consortium name="EnsemblProtists"/>
        </authorList>
    </citation>
    <scope>IDENTIFICATION</scope>
</reference>
<evidence type="ECO:0000313" key="3">
    <source>
        <dbReference type="Proteomes" id="UP000013827"/>
    </source>
</evidence>
<protein>
    <recommendedName>
        <fullName evidence="4">CHHC U11-48K-type domain-containing protein</fullName>
    </recommendedName>
</protein>
<dbReference type="KEGG" id="ehx:EMIHUDRAFT_236129"/>
<proteinExistence type="predicted"/>
<dbReference type="PaxDb" id="2903-EOD27041"/>
<dbReference type="Proteomes" id="UP000013827">
    <property type="component" value="Unassembled WGS sequence"/>
</dbReference>
<dbReference type="HOGENOM" id="CLU_919609_0_0_1"/>
<dbReference type="EnsemblProtists" id="EOD27041">
    <property type="protein sequence ID" value="EOD27041"/>
    <property type="gene ID" value="EMIHUDRAFT_236129"/>
</dbReference>
<evidence type="ECO:0008006" key="4">
    <source>
        <dbReference type="Google" id="ProtNLM"/>
    </source>
</evidence>
<feature type="compositionally biased region" description="Basic and acidic residues" evidence="1">
    <location>
        <begin position="201"/>
        <end position="222"/>
    </location>
</feature>
<dbReference type="RefSeq" id="XP_005779470.1">
    <property type="nucleotide sequence ID" value="XM_005779413.1"/>
</dbReference>
<evidence type="ECO:0000313" key="2">
    <source>
        <dbReference type="EnsemblProtists" id="EOD27041"/>
    </source>
</evidence>
<evidence type="ECO:0000256" key="1">
    <source>
        <dbReference type="SAM" id="MobiDB-lite"/>
    </source>
</evidence>
<feature type="region of interest" description="Disordered" evidence="1">
    <location>
        <begin position="201"/>
        <end position="238"/>
    </location>
</feature>
<organism evidence="2 3">
    <name type="scientific">Emiliania huxleyi (strain CCMP1516)</name>
    <dbReference type="NCBI Taxonomy" id="280463"/>
    <lineage>
        <taxon>Eukaryota</taxon>
        <taxon>Haptista</taxon>
        <taxon>Haptophyta</taxon>
        <taxon>Prymnesiophyceae</taxon>
        <taxon>Isochrysidales</taxon>
        <taxon>Noelaerhabdaceae</taxon>
        <taxon>Emiliania</taxon>
    </lineage>
</organism>
<dbReference type="AlphaFoldDB" id="A0A0D3JU56"/>
<keyword evidence="3" id="KW-1185">Reference proteome</keyword>
<feature type="compositionally biased region" description="Low complexity" evidence="1">
    <location>
        <begin position="275"/>
        <end position="284"/>
    </location>
</feature>
<name>A0A0D3JU56_EMIH1</name>
<sequence>MLSDPGNSAEACAEIHRLLSSGSLSRLLDSCRSMHLDLSASPLMPAFANACLPVAEVQRWIAEHSDSSVARPPMDLAPGSVLTVPGVIVNGVHAHSPRAPPPRVASLSVALEAEAQGTAMALAGLSRSNHALALGGGTSPELSRTQAEQMLVDLERRAVQWAQQASAMRGESRMLRSAATVDHSRLQSIERILLSTVEDLQRSHDARRVETTAEQDHATATKERKKARRQNHRYEQKSWFSKHELDPYPNGEEKLALARFTNRRKRHWRATESDAAGAAPAQGATTEQGEEEHAGVSDDDLMD</sequence>